<dbReference type="InterPro" id="IPR002902">
    <property type="entry name" value="GNK2"/>
</dbReference>
<dbReference type="AlphaFoldDB" id="A0A0E0KC83"/>
<evidence type="ECO:0000313" key="5">
    <source>
        <dbReference type="EnsemblPlants" id="OPUNC03G12640.1"/>
    </source>
</evidence>
<proteinExistence type="predicted"/>
<dbReference type="HOGENOM" id="CLU_074235_0_0_1"/>
<feature type="domain" description="Gnk2-homologous" evidence="4">
    <location>
        <begin position="35"/>
        <end position="147"/>
    </location>
</feature>
<organism evidence="5">
    <name type="scientific">Oryza punctata</name>
    <name type="common">Red rice</name>
    <dbReference type="NCBI Taxonomy" id="4537"/>
    <lineage>
        <taxon>Eukaryota</taxon>
        <taxon>Viridiplantae</taxon>
        <taxon>Streptophyta</taxon>
        <taxon>Embryophyta</taxon>
        <taxon>Tracheophyta</taxon>
        <taxon>Spermatophyta</taxon>
        <taxon>Magnoliopsida</taxon>
        <taxon>Liliopsida</taxon>
        <taxon>Poales</taxon>
        <taxon>Poaceae</taxon>
        <taxon>BOP clade</taxon>
        <taxon>Oryzoideae</taxon>
        <taxon>Oryzeae</taxon>
        <taxon>Oryzinae</taxon>
        <taxon>Oryza</taxon>
    </lineage>
</organism>
<dbReference type="PANTHER" id="PTHR32099">
    <property type="entry name" value="CYSTEINE-RICH REPEAT SECRETORY PROTEIN"/>
    <property type="match status" value="1"/>
</dbReference>
<evidence type="ECO:0000256" key="2">
    <source>
        <dbReference type="ARBA" id="ARBA00022737"/>
    </source>
</evidence>
<keyword evidence="6" id="KW-1185">Reference proteome</keyword>
<dbReference type="Gramene" id="OPUNC03G12640.1">
    <property type="protein sequence ID" value="OPUNC03G12640.1"/>
    <property type="gene ID" value="OPUNC03G12640"/>
</dbReference>
<protein>
    <recommendedName>
        <fullName evidence="4">Gnk2-homologous domain-containing protein</fullName>
    </recommendedName>
</protein>
<keyword evidence="2" id="KW-0677">Repeat</keyword>
<dbReference type="PROSITE" id="PS51473">
    <property type="entry name" value="GNK2"/>
    <property type="match status" value="2"/>
</dbReference>
<dbReference type="PANTHER" id="PTHR32099:SF104">
    <property type="entry name" value="OS01G0774133 PROTEIN"/>
    <property type="match status" value="1"/>
</dbReference>
<dbReference type="CDD" id="cd23509">
    <property type="entry name" value="Gnk2-like"/>
    <property type="match status" value="2"/>
</dbReference>
<evidence type="ECO:0000313" key="6">
    <source>
        <dbReference type="Proteomes" id="UP000026962"/>
    </source>
</evidence>
<dbReference type="OMA" id="RELAKCC"/>
<feature type="chain" id="PRO_5002364893" description="Gnk2-homologous domain-containing protein" evidence="3">
    <location>
        <begin position="28"/>
        <end position="325"/>
    </location>
</feature>
<evidence type="ECO:0000256" key="3">
    <source>
        <dbReference type="SAM" id="SignalP"/>
    </source>
</evidence>
<dbReference type="EnsemblPlants" id="OPUNC03G12640.1">
    <property type="protein sequence ID" value="OPUNC03G12640.1"/>
    <property type="gene ID" value="OPUNC03G12640"/>
</dbReference>
<evidence type="ECO:0000259" key="4">
    <source>
        <dbReference type="PROSITE" id="PS51473"/>
    </source>
</evidence>
<feature type="domain" description="Gnk2-homologous" evidence="4">
    <location>
        <begin position="156"/>
        <end position="277"/>
    </location>
</feature>
<dbReference type="STRING" id="4537.A0A0E0KC83"/>
<reference evidence="5" key="2">
    <citation type="submission" date="2018-05" db="EMBL/GenBank/DDBJ databases">
        <title>OpunRS2 (Oryza punctata Reference Sequence Version 2).</title>
        <authorList>
            <person name="Zhang J."/>
            <person name="Kudrna D."/>
            <person name="Lee S."/>
            <person name="Talag J."/>
            <person name="Welchert J."/>
            <person name="Wing R.A."/>
        </authorList>
    </citation>
    <scope>NUCLEOTIDE SEQUENCE [LARGE SCALE GENOMIC DNA]</scope>
</reference>
<reference evidence="5" key="1">
    <citation type="submission" date="2015-04" db="UniProtKB">
        <authorList>
            <consortium name="EnsemblPlants"/>
        </authorList>
    </citation>
    <scope>IDENTIFICATION</scope>
</reference>
<sequence>MAAASALSRLLPLVLLAAVIGRHGASGDGGFPIVFTDTKCTPPAPTWSRANDSAFRANVLALLGRLPSAAAPTGFASTHRSSRSGSAGRDRAFARGICFGDPPALSPQYCLRCLSIAAKNLADGCPANRRAAVWTDGCFLSFADTNASSPDEASYRYKIVVGALVDDDKSSARFTATLAALAERLAPRAANASRMLATATVDVPRVVAGNNSSAGSSTTVQVHALAQCMPDRPAASCGRCLQESARELAKCCWNMQGGGVATVIGYNCHLRLEVSVPITPSVVESQSIPDPTVSVRTGGHVRGDPAAVKAAQIVASQYADQRSAV</sequence>
<dbReference type="Pfam" id="PF01657">
    <property type="entry name" value="Stress-antifung"/>
    <property type="match status" value="2"/>
</dbReference>
<evidence type="ECO:0000256" key="1">
    <source>
        <dbReference type="ARBA" id="ARBA00022729"/>
    </source>
</evidence>
<dbReference type="InterPro" id="IPR038408">
    <property type="entry name" value="GNK2_sf"/>
</dbReference>
<dbReference type="Gene3D" id="3.30.430.20">
    <property type="entry name" value="Gnk2 domain, C-X8-C-X2-C motif"/>
    <property type="match status" value="2"/>
</dbReference>
<keyword evidence="1 3" id="KW-0732">Signal</keyword>
<accession>A0A0E0KC83</accession>
<dbReference type="eggNOG" id="ENOG502R4BF">
    <property type="taxonomic scope" value="Eukaryota"/>
</dbReference>
<feature type="signal peptide" evidence="3">
    <location>
        <begin position="1"/>
        <end position="27"/>
    </location>
</feature>
<name>A0A0E0KC83_ORYPU</name>
<dbReference type="Proteomes" id="UP000026962">
    <property type="component" value="Chromosome 3"/>
</dbReference>